<comment type="caution">
    <text evidence="1">The sequence shown here is derived from an EMBL/GenBank/DDBJ whole genome shotgun (WGS) entry which is preliminary data.</text>
</comment>
<dbReference type="Proteomes" id="UP000215914">
    <property type="component" value="Unassembled WGS sequence"/>
</dbReference>
<sequence length="44" mass="5008">MLESYCDNGSHDCFTLLYFSVGPMTAQQGCSRQNMHRHSSITPR</sequence>
<accession>A0A9K3P129</accession>
<evidence type="ECO:0000313" key="2">
    <source>
        <dbReference type="Proteomes" id="UP000215914"/>
    </source>
</evidence>
<gene>
    <name evidence="1" type="ORF">HanXRQr2_Chr02g0085321</name>
</gene>
<keyword evidence="2" id="KW-1185">Reference proteome</keyword>
<evidence type="ECO:0000313" key="1">
    <source>
        <dbReference type="EMBL" id="KAF5820129.1"/>
    </source>
</evidence>
<reference evidence="1" key="2">
    <citation type="submission" date="2020-06" db="EMBL/GenBank/DDBJ databases">
        <title>Helianthus annuus Genome sequencing and assembly Release 2.</title>
        <authorList>
            <person name="Gouzy J."/>
            <person name="Langlade N."/>
            <person name="Munos S."/>
        </authorList>
    </citation>
    <scope>NUCLEOTIDE SEQUENCE</scope>
    <source>
        <tissue evidence="1">Leaves</tissue>
    </source>
</reference>
<dbReference type="Gramene" id="mRNA:HanXRQr2_Chr02g0085321">
    <property type="protein sequence ID" value="mRNA:HanXRQr2_Chr02g0085321"/>
    <property type="gene ID" value="HanXRQr2_Chr02g0085321"/>
</dbReference>
<organism evidence="1 2">
    <name type="scientific">Helianthus annuus</name>
    <name type="common">Common sunflower</name>
    <dbReference type="NCBI Taxonomy" id="4232"/>
    <lineage>
        <taxon>Eukaryota</taxon>
        <taxon>Viridiplantae</taxon>
        <taxon>Streptophyta</taxon>
        <taxon>Embryophyta</taxon>
        <taxon>Tracheophyta</taxon>
        <taxon>Spermatophyta</taxon>
        <taxon>Magnoliopsida</taxon>
        <taxon>eudicotyledons</taxon>
        <taxon>Gunneridae</taxon>
        <taxon>Pentapetalae</taxon>
        <taxon>asterids</taxon>
        <taxon>campanulids</taxon>
        <taxon>Asterales</taxon>
        <taxon>Asteraceae</taxon>
        <taxon>Asteroideae</taxon>
        <taxon>Heliantheae alliance</taxon>
        <taxon>Heliantheae</taxon>
        <taxon>Helianthus</taxon>
    </lineage>
</organism>
<reference evidence="1" key="1">
    <citation type="journal article" date="2017" name="Nature">
        <title>The sunflower genome provides insights into oil metabolism, flowering and Asterid evolution.</title>
        <authorList>
            <person name="Badouin H."/>
            <person name="Gouzy J."/>
            <person name="Grassa C.J."/>
            <person name="Murat F."/>
            <person name="Staton S.E."/>
            <person name="Cottret L."/>
            <person name="Lelandais-Briere C."/>
            <person name="Owens G.L."/>
            <person name="Carrere S."/>
            <person name="Mayjonade B."/>
            <person name="Legrand L."/>
            <person name="Gill N."/>
            <person name="Kane N.C."/>
            <person name="Bowers J.E."/>
            <person name="Hubner S."/>
            <person name="Bellec A."/>
            <person name="Berard A."/>
            <person name="Berges H."/>
            <person name="Blanchet N."/>
            <person name="Boniface M.C."/>
            <person name="Brunel D."/>
            <person name="Catrice O."/>
            <person name="Chaidir N."/>
            <person name="Claudel C."/>
            <person name="Donnadieu C."/>
            <person name="Faraut T."/>
            <person name="Fievet G."/>
            <person name="Helmstetter N."/>
            <person name="King M."/>
            <person name="Knapp S.J."/>
            <person name="Lai Z."/>
            <person name="Le Paslier M.C."/>
            <person name="Lippi Y."/>
            <person name="Lorenzon L."/>
            <person name="Mandel J.R."/>
            <person name="Marage G."/>
            <person name="Marchand G."/>
            <person name="Marquand E."/>
            <person name="Bret-Mestries E."/>
            <person name="Morien E."/>
            <person name="Nambeesan S."/>
            <person name="Nguyen T."/>
            <person name="Pegot-Espagnet P."/>
            <person name="Pouilly N."/>
            <person name="Raftis F."/>
            <person name="Sallet E."/>
            <person name="Schiex T."/>
            <person name="Thomas J."/>
            <person name="Vandecasteele C."/>
            <person name="Vares D."/>
            <person name="Vear F."/>
            <person name="Vautrin S."/>
            <person name="Crespi M."/>
            <person name="Mangin B."/>
            <person name="Burke J.M."/>
            <person name="Salse J."/>
            <person name="Munos S."/>
            <person name="Vincourt P."/>
            <person name="Rieseberg L.H."/>
            <person name="Langlade N.B."/>
        </authorList>
    </citation>
    <scope>NUCLEOTIDE SEQUENCE</scope>
    <source>
        <tissue evidence="1">Leaves</tissue>
    </source>
</reference>
<proteinExistence type="predicted"/>
<dbReference type="AlphaFoldDB" id="A0A9K3P129"/>
<dbReference type="EMBL" id="MNCJ02000317">
    <property type="protein sequence ID" value="KAF5820129.1"/>
    <property type="molecule type" value="Genomic_DNA"/>
</dbReference>
<protein>
    <submittedName>
        <fullName evidence="1">Uncharacterized protein</fullName>
    </submittedName>
</protein>
<name>A0A9K3P129_HELAN</name>